<sequence>MSLLSVLENFMVNKKDYYMIEKDNKKLTYRRRWRELEEITFKEIFDGECLEVTVPIGKVQYYRRLKKNKITEDELIKFIDNKLD</sequence>
<dbReference type="AlphaFoldDB" id="A0A6C0BRL4"/>
<name>A0A6C0BRL4_9ZZZZ</name>
<protein>
    <submittedName>
        <fullName evidence="1">Uncharacterized protein</fullName>
    </submittedName>
</protein>
<organism evidence="1">
    <name type="scientific">viral metagenome</name>
    <dbReference type="NCBI Taxonomy" id="1070528"/>
    <lineage>
        <taxon>unclassified sequences</taxon>
        <taxon>metagenomes</taxon>
        <taxon>organismal metagenomes</taxon>
    </lineage>
</organism>
<dbReference type="EMBL" id="MN739239">
    <property type="protein sequence ID" value="QHS95085.1"/>
    <property type="molecule type" value="Genomic_DNA"/>
</dbReference>
<proteinExistence type="predicted"/>
<reference evidence="1" key="1">
    <citation type="journal article" date="2020" name="Nature">
        <title>Giant virus diversity and host interactions through global metagenomics.</title>
        <authorList>
            <person name="Schulz F."/>
            <person name="Roux S."/>
            <person name="Paez-Espino D."/>
            <person name="Jungbluth S."/>
            <person name="Walsh D.A."/>
            <person name="Denef V.J."/>
            <person name="McMahon K.D."/>
            <person name="Konstantinidis K.T."/>
            <person name="Eloe-Fadrosh E.A."/>
            <person name="Kyrpides N.C."/>
            <person name="Woyke T."/>
        </authorList>
    </citation>
    <scope>NUCLEOTIDE SEQUENCE</scope>
    <source>
        <strain evidence="1">GVMAG-M-3300018428-16</strain>
    </source>
</reference>
<accession>A0A6C0BRL4</accession>
<evidence type="ECO:0000313" key="1">
    <source>
        <dbReference type="EMBL" id="QHS95085.1"/>
    </source>
</evidence>